<dbReference type="Gene3D" id="3.30.70.330">
    <property type="match status" value="2"/>
</dbReference>
<dbReference type="SMART" id="SM00360">
    <property type="entry name" value="RRM"/>
    <property type="match status" value="1"/>
</dbReference>
<dbReference type="AlphaFoldDB" id="A0A7I5E5L0"/>
<evidence type="ECO:0000313" key="11">
    <source>
        <dbReference type="WBParaSite" id="HCON_00011480-00001"/>
    </source>
</evidence>
<dbReference type="InterPro" id="IPR006630">
    <property type="entry name" value="La_HTH"/>
</dbReference>
<evidence type="ECO:0000256" key="4">
    <source>
        <dbReference type="PROSITE-ProRule" id="PRU00332"/>
    </source>
</evidence>
<dbReference type="PANTHER" id="PTHR22792:SF166">
    <property type="entry name" value="LUPUS LA PROTEIN HOMOLOG"/>
    <property type="match status" value="1"/>
</dbReference>
<evidence type="ECO:0000256" key="3">
    <source>
        <dbReference type="ARBA" id="ARBA00023242"/>
    </source>
</evidence>
<dbReference type="InterPro" id="IPR036388">
    <property type="entry name" value="WH-like_DNA-bd_sf"/>
</dbReference>
<dbReference type="InterPro" id="IPR002344">
    <property type="entry name" value="Lupus_La"/>
</dbReference>
<dbReference type="OrthoDB" id="439993at2759"/>
<dbReference type="CDD" id="cd12291">
    <property type="entry name" value="RRM1_La"/>
    <property type="match status" value="1"/>
</dbReference>
<dbReference type="GO" id="GO:0005634">
    <property type="term" value="C:nucleus"/>
    <property type="evidence" value="ECO:0007669"/>
    <property type="project" value="UniProtKB-SubCell"/>
</dbReference>
<dbReference type="GO" id="GO:0008033">
    <property type="term" value="P:tRNA processing"/>
    <property type="evidence" value="ECO:0007669"/>
    <property type="project" value="TreeGrafter"/>
</dbReference>
<dbReference type="OMA" id="QFERSIY"/>
<organism evidence="10 11">
    <name type="scientific">Haemonchus contortus</name>
    <name type="common">Barber pole worm</name>
    <dbReference type="NCBI Taxonomy" id="6289"/>
    <lineage>
        <taxon>Eukaryota</taxon>
        <taxon>Metazoa</taxon>
        <taxon>Ecdysozoa</taxon>
        <taxon>Nematoda</taxon>
        <taxon>Chromadorea</taxon>
        <taxon>Rhabditida</taxon>
        <taxon>Rhabditina</taxon>
        <taxon>Rhabditomorpha</taxon>
        <taxon>Strongyloidea</taxon>
        <taxon>Trichostrongylidae</taxon>
        <taxon>Haemonchus</taxon>
    </lineage>
</organism>
<evidence type="ECO:0000256" key="2">
    <source>
        <dbReference type="ARBA" id="ARBA00022884"/>
    </source>
</evidence>
<dbReference type="SMART" id="SM00715">
    <property type="entry name" value="LA"/>
    <property type="match status" value="1"/>
</dbReference>
<dbReference type="Proteomes" id="UP000025227">
    <property type="component" value="Unplaced"/>
</dbReference>
<dbReference type="InterPro" id="IPR014886">
    <property type="entry name" value="La_xRRM"/>
</dbReference>
<dbReference type="GO" id="GO:1990904">
    <property type="term" value="C:ribonucleoprotein complex"/>
    <property type="evidence" value="ECO:0007669"/>
    <property type="project" value="UniProtKB-UniRule"/>
</dbReference>
<dbReference type="GO" id="GO:0010494">
    <property type="term" value="C:cytoplasmic stress granule"/>
    <property type="evidence" value="ECO:0007669"/>
    <property type="project" value="TreeGrafter"/>
</dbReference>
<dbReference type="GO" id="GO:0005829">
    <property type="term" value="C:cytosol"/>
    <property type="evidence" value="ECO:0007669"/>
    <property type="project" value="TreeGrafter"/>
</dbReference>
<dbReference type="GO" id="GO:0003729">
    <property type="term" value="F:mRNA binding"/>
    <property type="evidence" value="ECO:0007669"/>
    <property type="project" value="TreeGrafter"/>
</dbReference>
<feature type="compositionally biased region" description="Basic residues" evidence="6">
    <location>
        <begin position="336"/>
        <end position="347"/>
    </location>
</feature>
<accession>A0A7I5E5L0</accession>
<dbReference type="PRINTS" id="PR00302">
    <property type="entry name" value="LUPUSLA"/>
</dbReference>
<dbReference type="Pfam" id="PF08777">
    <property type="entry name" value="RRM_3"/>
    <property type="match status" value="1"/>
</dbReference>
<dbReference type="Gene3D" id="1.10.10.10">
    <property type="entry name" value="Winged helix-like DNA-binding domain superfamily/Winged helix DNA-binding domain"/>
    <property type="match status" value="1"/>
</dbReference>
<reference evidence="11" key="1">
    <citation type="submission" date="2020-12" db="UniProtKB">
        <authorList>
            <consortium name="WormBaseParasite"/>
        </authorList>
    </citation>
    <scope>IDENTIFICATION</scope>
    <source>
        <strain evidence="11">MHco3</strain>
    </source>
</reference>
<evidence type="ECO:0000256" key="6">
    <source>
        <dbReference type="SAM" id="MobiDB-lite"/>
    </source>
</evidence>
<dbReference type="PROSITE" id="PS50102">
    <property type="entry name" value="RRM"/>
    <property type="match status" value="1"/>
</dbReference>
<dbReference type="Pfam" id="PF00076">
    <property type="entry name" value="RRM_1"/>
    <property type="match status" value="1"/>
</dbReference>
<feature type="domain" description="XRRM" evidence="9">
    <location>
        <begin position="229"/>
        <end position="352"/>
    </location>
</feature>
<dbReference type="PROSITE" id="PS50961">
    <property type="entry name" value="HTH_LA"/>
    <property type="match status" value="1"/>
</dbReference>
<dbReference type="GO" id="GO:0045727">
    <property type="term" value="P:positive regulation of translation"/>
    <property type="evidence" value="ECO:0007669"/>
    <property type="project" value="TreeGrafter"/>
</dbReference>
<dbReference type="InterPro" id="IPR036390">
    <property type="entry name" value="WH_DNA-bd_sf"/>
</dbReference>
<sequence length="391" mass="43832">MTETENVASANGSNNTDEKVVRQLEYYFGNINLPRDKFLQDTMKNDDGWVPIKTLLTFNRLAAITKDVDVISKAVKASQSEIISVSDDGLKIRRNIGNPLPENSLEYWQKIKHCTVYMKGFEQNTTLDDIMKFASKYGQVENVLMRRTKPDRIFKGSVFITYKTREEAEKAQKDDAKFGEIELTKMMQDDYWSMKNQETKEKRQAEKMAKTAKKIAEQAEKMQAKVNAHFVKGLILSVDGLPENSSMLAIKEFFKKFGDVGYVVYESGQSKAEIRFAGEENGAQKAWDKAVSEGTDGKVVFQEKELTGKVLEGEDEEKYWSAFNASKQNKLDRSSGRRGGRGGRGRGGHGGPRGQKRPAEEGDAPKSKKIIFDDDGKPTGDTPAEAKAAES</sequence>
<feature type="domain" description="RRM" evidence="7">
    <location>
        <begin position="114"/>
        <end position="211"/>
    </location>
</feature>
<dbReference type="SUPFAM" id="SSF54928">
    <property type="entry name" value="RNA-binding domain, RBD"/>
    <property type="match status" value="1"/>
</dbReference>
<keyword evidence="10" id="KW-1185">Reference proteome</keyword>
<dbReference type="InterPro" id="IPR000504">
    <property type="entry name" value="RRM_dom"/>
</dbReference>
<dbReference type="WBParaSite" id="HCON_00011480-00001">
    <property type="protein sequence ID" value="HCON_00011480-00001"/>
    <property type="gene ID" value="HCON_00011480"/>
</dbReference>
<evidence type="ECO:0000259" key="7">
    <source>
        <dbReference type="PROSITE" id="PS50102"/>
    </source>
</evidence>
<protein>
    <submittedName>
        <fullName evidence="11">Lupus La protein</fullName>
    </submittedName>
</protein>
<feature type="compositionally biased region" description="Basic and acidic residues" evidence="6">
    <location>
        <begin position="357"/>
        <end position="378"/>
    </location>
</feature>
<evidence type="ECO:0000259" key="9">
    <source>
        <dbReference type="PROSITE" id="PS51939"/>
    </source>
</evidence>
<dbReference type="SUPFAM" id="SSF46785">
    <property type="entry name" value="Winged helix' DNA-binding domain"/>
    <property type="match status" value="1"/>
</dbReference>
<dbReference type="Pfam" id="PF05383">
    <property type="entry name" value="La"/>
    <property type="match status" value="1"/>
</dbReference>
<proteinExistence type="predicted"/>
<dbReference type="InterPro" id="IPR045180">
    <property type="entry name" value="La_dom_prot"/>
</dbReference>
<dbReference type="InterPro" id="IPR035979">
    <property type="entry name" value="RBD_domain_sf"/>
</dbReference>
<keyword evidence="2 4" id="KW-0694">RNA-binding</keyword>
<feature type="coiled-coil region" evidence="5">
    <location>
        <begin position="195"/>
        <end position="225"/>
    </location>
</feature>
<evidence type="ECO:0000256" key="5">
    <source>
        <dbReference type="SAM" id="Coils"/>
    </source>
</evidence>
<dbReference type="PANTHER" id="PTHR22792">
    <property type="entry name" value="LUPUS LA PROTEIN-RELATED"/>
    <property type="match status" value="1"/>
</dbReference>
<comment type="subcellular location">
    <subcellularLocation>
        <location evidence="1">Nucleus</location>
    </subcellularLocation>
</comment>
<keyword evidence="5" id="KW-0175">Coiled coil</keyword>
<evidence type="ECO:0000313" key="10">
    <source>
        <dbReference type="Proteomes" id="UP000025227"/>
    </source>
</evidence>
<dbReference type="InterPro" id="IPR012677">
    <property type="entry name" value="Nucleotide-bd_a/b_plait_sf"/>
</dbReference>
<dbReference type="PROSITE" id="PS51939">
    <property type="entry name" value="XRRM"/>
    <property type="match status" value="1"/>
</dbReference>
<evidence type="ECO:0000256" key="1">
    <source>
        <dbReference type="ARBA" id="ARBA00004123"/>
    </source>
</evidence>
<feature type="region of interest" description="Disordered" evidence="6">
    <location>
        <begin position="322"/>
        <end position="391"/>
    </location>
</feature>
<name>A0A7I5E5L0_HAECO</name>
<evidence type="ECO:0000259" key="8">
    <source>
        <dbReference type="PROSITE" id="PS50961"/>
    </source>
</evidence>
<feature type="domain" description="HTH La-type RNA-binding" evidence="8">
    <location>
        <begin position="10"/>
        <end position="102"/>
    </location>
</feature>
<keyword evidence="3" id="KW-0539">Nucleus</keyword>